<evidence type="ECO:0000313" key="2">
    <source>
        <dbReference type="EMBL" id="UQC79986.1"/>
    </source>
</evidence>
<dbReference type="RefSeq" id="XP_049141617.1">
    <property type="nucleotide sequence ID" value="XM_049284474.1"/>
</dbReference>
<protein>
    <submittedName>
        <fullName evidence="2">Uncharacterized protein</fullName>
    </submittedName>
</protein>
<feature type="compositionally biased region" description="Polar residues" evidence="1">
    <location>
        <begin position="79"/>
        <end position="91"/>
    </location>
</feature>
<feature type="region of interest" description="Disordered" evidence="1">
    <location>
        <begin position="76"/>
        <end position="106"/>
    </location>
</feature>
<reference evidence="2" key="1">
    <citation type="journal article" date="2021" name="Mol. Plant Microbe Interact.">
        <title>Complete Genome Sequence of the Plant-Pathogenic Fungus Colletotrichum lupini.</title>
        <authorList>
            <person name="Baroncelli R."/>
            <person name="Pensec F."/>
            <person name="Da Lio D."/>
            <person name="Boufleur T."/>
            <person name="Vicente I."/>
            <person name="Sarrocco S."/>
            <person name="Picot A."/>
            <person name="Baraldi E."/>
            <person name="Sukno S."/>
            <person name="Thon M."/>
            <person name="Le Floch G."/>
        </authorList>
    </citation>
    <scope>NUCLEOTIDE SEQUENCE</scope>
    <source>
        <strain evidence="2">IMI 504893</strain>
    </source>
</reference>
<evidence type="ECO:0000256" key="1">
    <source>
        <dbReference type="SAM" id="MobiDB-lite"/>
    </source>
</evidence>
<keyword evidence="3" id="KW-1185">Reference proteome</keyword>
<dbReference type="Proteomes" id="UP000830671">
    <property type="component" value="Chromosome 3"/>
</dbReference>
<dbReference type="GeneID" id="73339484"/>
<organism evidence="2 3">
    <name type="scientific">Colletotrichum lupini</name>
    <dbReference type="NCBI Taxonomy" id="145971"/>
    <lineage>
        <taxon>Eukaryota</taxon>
        <taxon>Fungi</taxon>
        <taxon>Dikarya</taxon>
        <taxon>Ascomycota</taxon>
        <taxon>Pezizomycotina</taxon>
        <taxon>Sordariomycetes</taxon>
        <taxon>Hypocreomycetidae</taxon>
        <taxon>Glomerellales</taxon>
        <taxon>Glomerellaceae</taxon>
        <taxon>Colletotrichum</taxon>
        <taxon>Colletotrichum acutatum species complex</taxon>
    </lineage>
</organism>
<proteinExistence type="predicted"/>
<dbReference type="EMBL" id="CP019475">
    <property type="protein sequence ID" value="UQC79986.1"/>
    <property type="molecule type" value="Genomic_DNA"/>
</dbReference>
<gene>
    <name evidence="2" type="ORF">CLUP02_05467</name>
</gene>
<name>A0A9Q8WE92_9PEZI</name>
<evidence type="ECO:0000313" key="3">
    <source>
        <dbReference type="Proteomes" id="UP000830671"/>
    </source>
</evidence>
<dbReference type="AlphaFoldDB" id="A0A9Q8WE92"/>
<accession>A0A9Q8WE92</accession>
<dbReference type="KEGG" id="clup:CLUP02_05467"/>
<sequence length="106" mass="11692">MNAPFNSFAPCFLPKFQRLGAGTPVETDSHHGNELTRTSYLAPISRDYPFSRSFASLHGLCEYTIEAGCDDGYLPSYEAGQSSQAHGTGMQTRKRQRDARKTSSPD</sequence>